<dbReference type="SUPFAM" id="SSF142433">
    <property type="entry name" value="CinA-like"/>
    <property type="match status" value="1"/>
</dbReference>
<dbReference type="InterPro" id="IPR036653">
    <property type="entry name" value="CinA-like_C"/>
</dbReference>
<dbReference type="InterPro" id="IPR008135">
    <property type="entry name" value="Competence-induced_CinA"/>
</dbReference>
<comment type="caution">
    <text evidence="3">The sequence shown here is derived from an EMBL/GenBank/DDBJ whole genome shotgun (WGS) entry which is preliminary data.</text>
</comment>
<comment type="similarity">
    <text evidence="1">Belongs to the CinA family.</text>
</comment>
<protein>
    <recommendedName>
        <fullName evidence="1">CinA-like protein</fullName>
    </recommendedName>
</protein>
<evidence type="ECO:0000256" key="1">
    <source>
        <dbReference type="HAMAP-Rule" id="MF_00226"/>
    </source>
</evidence>
<dbReference type="SMART" id="SM00852">
    <property type="entry name" value="MoCF_biosynth"/>
    <property type="match status" value="1"/>
</dbReference>
<dbReference type="PANTHER" id="PTHR13939:SF0">
    <property type="entry name" value="NMN AMIDOHYDROLASE-LIKE PROTEIN YFAY"/>
    <property type="match status" value="1"/>
</dbReference>
<organism evidence="3">
    <name type="scientific">candidate division WOR-3 bacterium</name>
    <dbReference type="NCBI Taxonomy" id="2052148"/>
    <lineage>
        <taxon>Bacteria</taxon>
        <taxon>Bacteria division WOR-3</taxon>
    </lineage>
</organism>
<dbReference type="Gene3D" id="3.40.980.10">
    <property type="entry name" value="MoaB/Mog-like domain"/>
    <property type="match status" value="1"/>
</dbReference>
<evidence type="ECO:0000313" key="3">
    <source>
        <dbReference type="EMBL" id="HGK63167.1"/>
    </source>
</evidence>
<dbReference type="Pfam" id="PF02464">
    <property type="entry name" value="CinA"/>
    <property type="match status" value="1"/>
</dbReference>
<dbReference type="NCBIfam" id="NF001813">
    <property type="entry name" value="PRK00549.1"/>
    <property type="match status" value="1"/>
</dbReference>
<evidence type="ECO:0000259" key="2">
    <source>
        <dbReference type="SMART" id="SM00852"/>
    </source>
</evidence>
<proteinExistence type="inferred from homology"/>
<dbReference type="InterPro" id="IPR001453">
    <property type="entry name" value="MoaB/Mog_dom"/>
</dbReference>
<reference evidence="3" key="1">
    <citation type="journal article" date="2020" name="mSystems">
        <title>Genome- and Community-Level Interaction Insights into Carbon Utilization and Element Cycling Functions of Hydrothermarchaeota in Hydrothermal Sediment.</title>
        <authorList>
            <person name="Zhou Z."/>
            <person name="Liu Y."/>
            <person name="Xu W."/>
            <person name="Pan J."/>
            <person name="Luo Z.H."/>
            <person name="Li M."/>
        </authorList>
    </citation>
    <scope>NUCLEOTIDE SEQUENCE [LARGE SCALE GENOMIC DNA]</scope>
    <source>
        <strain evidence="3">SpSt-697</strain>
    </source>
</reference>
<dbReference type="InterPro" id="IPR036425">
    <property type="entry name" value="MoaB/Mog-like_dom_sf"/>
</dbReference>
<dbReference type="EMBL" id="DTDR01000034">
    <property type="protein sequence ID" value="HGK63167.1"/>
    <property type="molecule type" value="Genomic_DNA"/>
</dbReference>
<dbReference type="NCBIfam" id="TIGR00199">
    <property type="entry name" value="PncC_domain"/>
    <property type="match status" value="1"/>
</dbReference>
<dbReference type="HAMAP" id="MF_00226_B">
    <property type="entry name" value="CinA_B"/>
    <property type="match status" value="1"/>
</dbReference>
<dbReference type="InterPro" id="IPR008136">
    <property type="entry name" value="CinA_C"/>
</dbReference>
<sequence>MAIAQIIIVGSEILSGIVIEKNSYKLIKSLKELGFHIERVSIINDDCQLLKKELENSLSTADIVIISGGLGPTTDDITKDTIIKYFSLRTFIDETILSKIENYYKNLKKPMPEYAIKQALIPKKAIILENPIGFAPGLIIKKGKKIIILLPGVPEELKTIWENSVIPFLEDSFQLKPNFWKIIRTIGITESEIMVKIEESFKKQFKDIQILYLPSHLGVDLTIIGKDKKEVKLCEKEINLLLKDYIYGYDNISLEEVIGELLRKKNLTLATAESCTGGLLGHRITDVPGSSDYYLGGVIAYSNEIKKLICKVKEETLKNYGAISKETALEMAEGIKNYYQTDIGLATTGVAGPTTSEKKPVGLVYLGLAYHQKLIVEEHFFSGTRRMIKEQACQMALNLLRKTLENG</sequence>
<dbReference type="Gene3D" id="3.90.950.20">
    <property type="entry name" value="CinA-like"/>
    <property type="match status" value="1"/>
</dbReference>
<dbReference type="Pfam" id="PF00994">
    <property type="entry name" value="MoCF_biosynth"/>
    <property type="match status" value="1"/>
</dbReference>
<accession>A0A7V4E2M1</accession>
<dbReference type="CDD" id="cd00885">
    <property type="entry name" value="cinA"/>
    <property type="match status" value="1"/>
</dbReference>
<dbReference type="NCBIfam" id="TIGR00200">
    <property type="entry name" value="cinA_nterm"/>
    <property type="match status" value="1"/>
</dbReference>
<dbReference type="Gene3D" id="3.30.70.2860">
    <property type="match status" value="1"/>
</dbReference>
<gene>
    <name evidence="3" type="ORF">ENU74_01000</name>
</gene>
<dbReference type="SUPFAM" id="SSF53218">
    <property type="entry name" value="Molybdenum cofactor biosynthesis proteins"/>
    <property type="match status" value="1"/>
</dbReference>
<dbReference type="PANTHER" id="PTHR13939">
    <property type="entry name" value="NICOTINAMIDE-NUCLEOTIDE AMIDOHYDROLASE PNCC"/>
    <property type="match status" value="1"/>
</dbReference>
<feature type="domain" description="MoaB/Mog" evidence="2">
    <location>
        <begin position="5"/>
        <end position="172"/>
    </location>
</feature>
<dbReference type="PIRSF" id="PIRSF006728">
    <property type="entry name" value="CinA"/>
    <property type="match status" value="1"/>
</dbReference>
<dbReference type="AlphaFoldDB" id="A0A7V4E2M1"/>
<dbReference type="InterPro" id="IPR050101">
    <property type="entry name" value="CinA"/>
</dbReference>
<name>A0A7V4E2M1_UNCW3</name>